<proteinExistence type="predicted"/>
<dbReference type="EMBL" id="GL732557">
    <property type="protein sequence ID" value="EFX78463.1"/>
    <property type="molecule type" value="Genomic_DNA"/>
</dbReference>
<accession>E9GPX7</accession>
<organism evidence="1 2">
    <name type="scientific">Daphnia pulex</name>
    <name type="common">Water flea</name>
    <dbReference type="NCBI Taxonomy" id="6669"/>
    <lineage>
        <taxon>Eukaryota</taxon>
        <taxon>Metazoa</taxon>
        <taxon>Ecdysozoa</taxon>
        <taxon>Arthropoda</taxon>
        <taxon>Crustacea</taxon>
        <taxon>Branchiopoda</taxon>
        <taxon>Diplostraca</taxon>
        <taxon>Cladocera</taxon>
        <taxon>Anomopoda</taxon>
        <taxon>Daphniidae</taxon>
        <taxon>Daphnia</taxon>
    </lineage>
</organism>
<dbReference type="KEGG" id="dpx:DAPPUDRAFT_105260"/>
<dbReference type="Proteomes" id="UP000000305">
    <property type="component" value="Unassembled WGS sequence"/>
</dbReference>
<sequence>MAVTIAITRALRAPIQYRKGLIDGVRRRTGPSATPPQTIVIISDSSDVPSCSGTGAASRVFFAGSTIGVLPKQPPKKGLKHPKERLRWPYTESMEKLMANNPTVTLEHVTDVVDSVKKRGKSKRTENAATSLKTDMVEIKQKRAAALESIANSQLGKNEAMTKIAMAIEALAARK</sequence>
<evidence type="ECO:0000313" key="2">
    <source>
        <dbReference type="Proteomes" id="UP000000305"/>
    </source>
</evidence>
<gene>
    <name evidence="1" type="ORF">DAPPUDRAFT_105260</name>
</gene>
<evidence type="ECO:0000313" key="1">
    <source>
        <dbReference type="EMBL" id="EFX78463.1"/>
    </source>
</evidence>
<dbReference type="PhylomeDB" id="E9GPX7"/>
<protein>
    <submittedName>
        <fullName evidence="1">Uncharacterized protein</fullName>
    </submittedName>
</protein>
<dbReference type="OrthoDB" id="10476164at2759"/>
<name>E9GPX7_DAPPU</name>
<dbReference type="AlphaFoldDB" id="E9GPX7"/>
<keyword evidence="2" id="KW-1185">Reference proteome</keyword>
<dbReference type="InParanoid" id="E9GPX7"/>
<dbReference type="HOGENOM" id="CLU_1534107_0_0_1"/>
<reference evidence="1 2" key="1">
    <citation type="journal article" date="2011" name="Science">
        <title>The ecoresponsive genome of Daphnia pulex.</title>
        <authorList>
            <person name="Colbourne J.K."/>
            <person name="Pfrender M.E."/>
            <person name="Gilbert D."/>
            <person name="Thomas W.K."/>
            <person name="Tucker A."/>
            <person name="Oakley T.H."/>
            <person name="Tokishita S."/>
            <person name="Aerts A."/>
            <person name="Arnold G.J."/>
            <person name="Basu M.K."/>
            <person name="Bauer D.J."/>
            <person name="Caceres C.E."/>
            <person name="Carmel L."/>
            <person name="Casola C."/>
            <person name="Choi J.H."/>
            <person name="Detter J.C."/>
            <person name="Dong Q."/>
            <person name="Dusheyko S."/>
            <person name="Eads B.D."/>
            <person name="Frohlich T."/>
            <person name="Geiler-Samerotte K.A."/>
            <person name="Gerlach D."/>
            <person name="Hatcher P."/>
            <person name="Jogdeo S."/>
            <person name="Krijgsveld J."/>
            <person name="Kriventseva E.V."/>
            <person name="Kultz D."/>
            <person name="Laforsch C."/>
            <person name="Lindquist E."/>
            <person name="Lopez J."/>
            <person name="Manak J.R."/>
            <person name="Muller J."/>
            <person name="Pangilinan J."/>
            <person name="Patwardhan R.P."/>
            <person name="Pitluck S."/>
            <person name="Pritham E.J."/>
            <person name="Rechtsteiner A."/>
            <person name="Rho M."/>
            <person name="Rogozin I.B."/>
            <person name="Sakarya O."/>
            <person name="Salamov A."/>
            <person name="Schaack S."/>
            <person name="Shapiro H."/>
            <person name="Shiga Y."/>
            <person name="Skalitzky C."/>
            <person name="Smith Z."/>
            <person name="Souvorov A."/>
            <person name="Sung W."/>
            <person name="Tang Z."/>
            <person name="Tsuchiya D."/>
            <person name="Tu H."/>
            <person name="Vos H."/>
            <person name="Wang M."/>
            <person name="Wolf Y.I."/>
            <person name="Yamagata H."/>
            <person name="Yamada T."/>
            <person name="Ye Y."/>
            <person name="Shaw J.R."/>
            <person name="Andrews J."/>
            <person name="Crease T.J."/>
            <person name="Tang H."/>
            <person name="Lucas S.M."/>
            <person name="Robertson H.M."/>
            <person name="Bork P."/>
            <person name="Koonin E.V."/>
            <person name="Zdobnov E.M."/>
            <person name="Grigoriev I.V."/>
            <person name="Lynch M."/>
            <person name="Boore J.L."/>
        </authorList>
    </citation>
    <scope>NUCLEOTIDE SEQUENCE [LARGE SCALE GENOMIC DNA]</scope>
</reference>